<protein>
    <submittedName>
        <fullName evidence="8">FYVE zinc finger domain containing protein</fullName>
    </submittedName>
</protein>
<keyword evidence="3" id="KW-0862">Zinc</keyword>
<dbReference type="CDD" id="cd15760">
    <property type="entry name" value="FYVE_scVPS27p_like"/>
    <property type="match status" value="1"/>
</dbReference>
<dbReference type="GO" id="GO:0032266">
    <property type="term" value="F:phosphatidylinositol-3-phosphate binding"/>
    <property type="evidence" value="ECO:0007669"/>
    <property type="project" value="TreeGrafter"/>
</dbReference>
<dbReference type="GO" id="GO:0008270">
    <property type="term" value="F:zinc ion binding"/>
    <property type="evidence" value="ECO:0007669"/>
    <property type="project" value="UniProtKB-KW"/>
</dbReference>
<dbReference type="PANTHER" id="PTHR47794:SF1">
    <property type="entry name" value="VACUOLAR PROTEIN SORTING-ASSOCIATED PROTEIN 27"/>
    <property type="match status" value="1"/>
</dbReference>
<comment type="caution">
    <text evidence="8">The sequence shown here is derived from an EMBL/GenBank/DDBJ whole genome shotgun (WGS) entry which is preliminary data.</text>
</comment>
<dbReference type="OrthoDB" id="70570at2759"/>
<feature type="compositionally biased region" description="Basic and acidic residues" evidence="6">
    <location>
        <begin position="1302"/>
        <end position="1317"/>
    </location>
</feature>
<dbReference type="Pfam" id="PF01764">
    <property type="entry name" value="Lipase_3"/>
    <property type="match status" value="1"/>
</dbReference>
<dbReference type="CDD" id="cd00065">
    <property type="entry name" value="FYVE_like_SF"/>
    <property type="match status" value="1"/>
</dbReference>
<dbReference type="PANTHER" id="PTHR47794">
    <property type="entry name" value="VACUOLAR PROTEIN SORTING-ASSOCIATED PROTEIN 27"/>
    <property type="match status" value="1"/>
</dbReference>
<evidence type="ECO:0000313" key="8">
    <source>
        <dbReference type="EMBL" id="KAG7365061.1"/>
    </source>
</evidence>
<reference evidence="8" key="1">
    <citation type="journal article" date="2021" name="Sci. Rep.">
        <title>Diploid genomic architecture of Nitzschia inconspicua, an elite biomass production diatom.</title>
        <authorList>
            <person name="Oliver A."/>
            <person name="Podell S."/>
            <person name="Pinowska A."/>
            <person name="Traller J.C."/>
            <person name="Smith S.R."/>
            <person name="McClure R."/>
            <person name="Beliaev A."/>
            <person name="Bohutskyi P."/>
            <person name="Hill E.A."/>
            <person name="Rabines A."/>
            <person name="Zheng H."/>
            <person name="Allen L.Z."/>
            <person name="Kuo A."/>
            <person name="Grigoriev I.V."/>
            <person name="Allen A.E."/>
            <person name="Hazlebeck D."/>
            <person name="Allen E.E."/>
        </authorList>
    </citation>
    <scope>NUCLEOTIDE SEQUENCE</scope>
    <source>
        <strain evidence="8">Hildebrandi</strain>
    </source>
</reference>
<proteinExistence type="predicted"/>
<gene>
    <name evidence="8" type="ORF">IV203_038264</name>
</gene>
<evidence type="ECO:0000256" key="2">
    <source>
        <dbReference type="ARBA" id="ARBA00022771"/>
    </source>
</evidence>
<evidence type="ECO:0000256" key="1">
    <source>
        <dbReference type="ARBA" id="ARBA00022723"/>
    </source>
</evidence>
<dbReference type="SMART" id="SM00064">
    <property type="entry name" value="FYVE"/>
    <property type="match status" value="2"/>
</dbReference>
<reference evidence="8" key="2">
    <citation type="submission" date="2021-04" db="EMBL/GenBank/DDBJ databases">
        <authorList>
            <person name="Podell S."/>
        </authorList>
    </citation>
    <scope>NUCLEOTIDE SEQUENCE</scope>
    <source>
        <strain evidence="8">Hildebrandi</strain>
    </source>
</reference>
<keyword evidence="9" id="KW-1185">Reference proteome</keyword>
<feature type="coiled-coil region" evidence="5">
    <location>
        <begin position="282"/>
        <end position="309"/>
    </location>
</feature>
<feature type="region of interest" description="Disordered" evidence="6">
    <location>
        <begin position="1048"/>
        <end position="1078"/>
    </location>
</feature>
<dbReference type="PROSITE" id="PS50178">
    <property type="entry name" value="ZF_FYVE"/>
    <property type="match status" value="2"/>
</dbReference>
<name>A0A9K3LQI6_9STRA</name>
<dbReference type="GO" id="GO:0043130">
    <property type="term" value="F:ubiquitin binding"/>
    <property type="evidence" value="ECO:0007669"/>
    <property type="project" value="TreeGrafter"/>
</dbReference>
<evidence type="ECO:0000256" key="3">
    <source>
        <dbReference type="ARBA" id="ARBA00022833"/>
    </source>
</evidence>
<dbReference type="GO" id="GO:0006623">
    <property type="term" value="P:protein targeting to vacuole"/>
    <property type="evidence" value="ECO:0007669"/>
    <property type="project" value="TreeGrafter"/>
</dbReference>
<dbReference type="EMBL" id="JAGRRH010000009">
    <property type="protein sequence ID" value="KAG7365061.1"/>
    <property type="molecule type" value="Genomic_DNA"/>
</dbReference>
<dbReference type="InterPro" id="IPR017455">
    <property type="entry name" value="Znf_FYVE-rel"/>
</dbReference>
<feature type="domain" description="FYVE-type" evidence="7">
    <location>
        <begin position="1191"/>
        <end position="1261"/>
    </location>
</feature>
<evidence type="ECO:0000256" key="5">
    <source>
        <dbReference type="SAM" id="Coils"/>
    </source>
</evidence>
<dbReference type="GO" id="GO:0043328">
    <property type="term" value="P:protein transport to vacuole involved in ubiquitin-dependent protein catabolic process via the multivesicular body sorting pathway"/>
    <property type="evidence" value="ECO:0007669"/>
    <property type="project" value="TreeGrafter"/>
</dbReference>
<accession>A0A9K3LQI6</accession>
<feature type="domain" description="FYVE-type" evidence="7">
    <location>
        <begin position="326"/>
        <end position="387"/>
    </location>
</feature>
<dbReference type="Pfam" id="PF01363">
    <property type="entry name" value="FYVE"/>
    <property type="match status" value="2"/>
</dbReference>
<feature type="region of interest" description="Disordered" evidence="6">
    <location>
        <begin position="1275"/>
        <end position="1333"/>
    </location>
</feature>
<feature type="compositionally biased region" description="Basic and acidic residues" evidence="6">
    <location>
        <begin position="1054"/>
        <end position="1065"/>
    </location>
</feature>
<feature type="compositionally biased region" description="Polar residues" evidence="6">
    <location>
        <begin position="1324"/>
        <end position="1333"/>
    </location>
</feature>
<evidence type="ECO:0000256" key="6">
    <source>
        <dbReference type="SAM" id="MobiDB-lite"/>
    </source>
</evidence>
<sequence length="1333" mass="148825">MQPQQTTSKENTTPEYEVLSYKLNKEKEGFKSCHICFHDKRKEEVSKSNFAILCNKRMMATQSFPTGVSLESSILSQGDATIASSACTADGIGDFVPPPSSWFEQHDSLVEGSHPQLKQSNDTRRQRNVRTAIKIQNDCTELVEKRPPTPKQHQESDYNASIPGQRIPLQTYFFNDEPLVATAVIGNPRPSPSWKEISSQVLPAAARELLSSSLRRIYDTARLSYSRGRWHRKYSDIGNVYGGTFARTSKDLALPVYLPELPPFSSLPWIDRQLVREWRTYLPENSRNARTLHQNIEDAEEEHAQDLDDFEIARTLVPNILPRPSWQKSDVCFECHQNFGPTRLRHHCRSCGRSFCHAHSSSTQRLPHLGYEDIAERVCDRCNQVLEEQNLAERVAWRLARCRDYSTKNLTPYFETGLDSVEEVAIRVTRAAIAMAKKIPLGAQATVAVETVDVLRKYGLHGIYGIMLRKEFLAAADLLRRALGINKTSWPLSVHELSAAIFYALAQHRAMRGLHPERENTIHRFRPQNSQSLPDGMPNIPIWTEPSGERTDSVDRLPNAVPRVVDSYELSALDFHSTPVIDQTDTYNPDFSCTLKTETDDNDATVSMGSRQPHSFAQKITSTPKHATFSPVCDPVPDTMIASLVFYAPIALNFIYAEKEVEIQLLAAQQGWRLLYAFMTQDLENIQPSDRPASAVFAHQEQKIICLSIRGTATINDVITDIRQTPVPFPDMDPDSKYDNSEGDWTNVFNGQGLALCGMAAAAVNLFREHIDSILYFAKQGYRIRLVGHSLGGGVATLMGILVLKHLERFRELNHRELTREETAILKVYAYGTPSCLDANLAASVNSFVTTVVLHDDVFPRLTPTSCRGLLKHLLHIRETWVKTHIEEDLRAVGERAKTAWAPRFRQSFALHSTSTSSIKKYCKKQIQKGRCTLKCVKDKAIGRPPADRMTRNLKDVFVDNSDLSADTAVEIDSSSSSPSTWGENFFVPASELSIKESFHSSKDGIVASEGEFSDRTQLLVEVLGGGDTETEGLVIDGDEFFEPEESLLEGSDDESKCSGKESFRDPIPGQSPELSVHTNDSWSYDMQGGEESLSEQSASLCTIDANGAAAVVIEEAPLPRMFVPGRVVHIYSHRGVYKAAYVPRTFRELRRISLAGNMLSNHTAKSYFEGLLEVQTARVAVEAPPRWTAFDEDDTCSCCANRFTWASTSNSEAQEARDKHNCRSCGGLVCDPCSKNRVPIPSIGLTVPVRTCDRCYNDIMGGVSAASSVMTSSYVGPEEGSATSSDSTPSRSAQSDGYVDESDRRPERTRERRSVIVDDLVSQMRSSALTQR</sequence>
<dbReference type="Proteomes" id="UP000693970">
    <property type="component" value="Unassembled WGS sequence"/>
</dbReference>
<feature type="compositionally biased region" description="Low complexity" evidence="6">
    <location>
        <begin position="1282"/>
        <end position="1297"/>
    </location>
</feature>
<dbReference type="GO" id="GO:0006629">
    <property type="term" value="P:lipid metabolic process"/>
    <property type="evidence" value="ECO:0007669"/>
    <property type="project" value="InterPro"/>
</dbReference>
<dbReference type="GO" id="GO:0033565">
    <property type="term" value="C:ESCRT-0 complex"/>
    <property type="evidence" value="ECO:0007669"/>
    <property type="project" value="TreeGrafter"/>
</dbReference>
<keyword evidence="2 4" id="KW-0863">Zinc-finger</keyword>
<keyword evidence="1" id="KW-0479">Metal-binding</keyword>
<dbReference type="CDD" id="cd00519">
    <property type="entry name" value="Lipase_3"/>
    <property type="match status" value="1"/>
</dbReference>
<dbReference type="InterPro" id="IPR000306">
    <property type="entry name" value="Znf_FYVE"/>
</dbReference>
<evidence type="ECO:0000256" key="4">
    <source>
        <dbReference type="PROSITE-ProRule" id="PRU00091"/>
    </source>
</evidence>
<organism evidence="8 9">
    <name type="scientific">Nitzschia inconspicua</name>
    <dbReference type="NCBI Taxonomy" id="303405"/>
    <lineage>
        <taxon>Eukaryota</taxon>
        <taxon>Sar</taxon>
        <taxon>Stramenopiles</taxon>
        <taxon>Ochrophyta</taxon>
        <taxon>Bacillariophyta</taxon>
        <taxon>Bacillariophyceae</taxon>
        <taxon>Bacillariophycidae</taxon>
        <taxon>Bacillariales</taxon>
        <taxon>Bacillariaceae</taxon>
        <taxon>Nitzschia</taxon>
    </lineage>
</organism>
<evidence type="ECO:0000259" key="7">
    <source>
        <dbReference type="PROSITE" id="PS50178"/>
    </source>
</evidence>
<dbReference type="InterPro" id="IPR002921">
    <property type="entry name" value="Fungal_lipase-type"/>
</dbReference>
<evidence type="ECO:0000313" key="9">
    <source>
        <dbReference type="Proteomes" id="UP000693970"/>
    </source>
</evidence>
<keyword evidence="5" id="KW-0175">Coiled coil</keyword>